<feature type="signal peptide" evidence="1">
    <location>
        <begin position="1"/>
        <end position="19"/>
    </location>
</feature>
<dbReference type="RefSeq" id="XP_033394642.1">
    <property type="nucleotide sequence ID" value="XM_033542340.1"/>
</dbReference>
<dbReference type="AlphaFoldDB" id="A0A6A6B3Y3"/>
<reference evidence="2" key="1">
    <citation type="journal article" date="2020" name="Stud. Mycol.">
        <title>101 Dothideomycetes genomes: a test case for predicting lifestyles and emergence of pathogens.</title>
        <authorList>
            <person name="Haridas S."/>
            <person name="Albert R."/>
            <person name="Binder M."/>
            <person name="Bloem J."/>
            <person name="Labutti K."/>
            <person name="Salamov A."/>
            <person name="Andreopoulos B."/>
            <person name="Baker S."/>
            <person name="Barry K."/>
            <person name="Bills G."/>
            <person name="Bluhm B."/>
            <person name="Cannon C."/>
            <person name="Castanera R."/>
            <person name="Culley D."/>
            <person name="Daum C."/>
            <person name="Ezra D."/>
            <person name="Gonzalez J."/>
            <person name="Henrissat B."/>
            <person name="Kuo A."/>
            <person name="Liang C."/>
            <person name="Lipzen A."/>
            <person name="Lutzoni F."/>
            <person name="Magnuson J."/>
            <person name="Mondo S."/>
            <person name="Nolan M."/>
            <person name="Ohm R."/>
            <person name="Pangilinan J."/>
            <person name="Park H.-J."/>
            <person name="Ramirez L."/>
            <person name="Alfaro M."/>
            <person name="Sun H."/>
            <person name="Tritt A."/>
            <person name="Yoshinaga Y."/>
            <person name="Zwiers L.-H."/>
            <person name="Turgeon B."/>
            <person name="Goodwin S."/>
            <person name="Spatafora J."/>
            <person name="Crous P."/>
            <person name="Grigoriev I."/>
        </authorList>
    </citation>
    <scope>NUCLEOTIDE SEQUENCE</scope>
    <source>
        <strain evidence="2">CBS 121167</strain>
    </source>
</reference>
<name>A0A6A6B3Y3_9PEZI</name>
<accession>A0A6A6B3Y3</accession>
<dbReference type="Proteomes" id="UP000799438">
    <property type="component" value="Unassembled WGS sequence"/>
</dbReference>
<dbReference type="EMBL" id="ML995494">
    <property type="protein sequence ID" value="KAF2138929.1"/>
    <property type="molecule type" value="Genomic_DNA"/>
</dbReference>
<dbReference type="GeneID" id="54299837"/>
<sequence length="200" mass="22048">MKLSHLGLFVATSLPFVASLPQRFTPTISPSRINITTSPNRDTFVAPGKRTKRQDLIGNLGDDVSGDPYRNDKWIEKVEIEFHPEKDFTGHEALGMNVIPVTPIPLNKCCAYYASGLEEIGSLKIGRKLWQRGLFGKTKDFAPFQGTCHFYASGVEDCKTNGDTKDRAHVTLSGEIADVNEYIDGLGSFYCTNIANSGNE</sequence>
<gene>
    <name evidence="2" type="ORF">K452DRAFT_300526</name>
</gene>
<evidence type="ECO:0000313" key="2">
    <source>
        <dbReference type="EMBL" id="KAF2138929.1"/>
    </source>
</evidence>
<proteinExistence type="predicted"/>
<keyword evidence="3" id="KW-1185">Reference proteome</keyword>
<feature type="chain" id="PRO_5025691431" description="Ecp2 effector protein domain-containing protein" evidence="1">
    <location>
        <begin position="20"/>
        <end position="200"/>
    </location>
</feature>
<evidence type="ECO:0000256" key="1">
    <source>
        <dbReference type="SAM" id="SignalP"/>
    </source>
</evidence>
<evidence type="ECO:0000313" key="3">
    <source>
        <dbReference type="Proteomes" id="UP000799438"/>
    </source>
</evidence>
<keyword evidence="1" id="KW-0732">Signal</keyword>
<protein>
    <recommendedName>
        <fullName evidence="4">Ecp2 effector protein domain-containing protein</fullName>
    </recommendedName>
</protein>
<evidence type="ECO:0008006" key="4">
    <source>
        <dbReference type="Google" id="ProtNLM"/>
    </source>
</evidence>
<organism evidence="2 3">
    <name type="scientific">Aplosporella prunicola CBS 121167</name>
    <dbReference type="NCBI Taxonomy" id="1176127"/>
    <lineage>
        <taxon>Eukaryota</taxon>
        <taxon>Fungi</taxon>
        <taxon>Dikarya</taxon>
        <taxon>Ascomycota</taxon>
        <taxon>Pezizomycotina</taxon>
        <taxon>Dothideomycetes</taxon>
        <taxon>Dothideomycetes incertae sedis</taxon>
        <taxon>Botryosphaeriales</taxon>
        <taxon>Aplosporellaceae</taxon>
        <taxon>Aplosporella</taxon>
    </lineage>
</organism>